<evidence type="ECO:0000256" key="3">
    <source>
        <dbReference type="ARBA" id="ARBA00012640"/>
    </source>
</evidence>
<keyword evidence="12" id="KW-1185">Reference proteome</keyword>
<dbReference type="Proteomes" id="UP001302249">
    <property type="component" value="Chromosome"/>
</dbReference>
<sequence length="326" mass="36287">MRSSAIGRPRRAKIETAIKDAPADSYAVFDADNTIWDNDLEEALLPFLEQRGELSPATLPQSLRPVPLHDGETLYGYYRRLCAIHDKICYPWIAQVFAGRSLSELKRDVDALLARRKPIPVRYEENGRAVRDTVSPPRIRAAQKQLIAELKAKGVHVYVVTAAAEELVRMVVSDPKYGIGIAPEDVIGVTMLLRDPKDSSVTTARRQIAMGHFLDDRYPAEKHARMILTSSLWSPLTWYEGKVAGIQAYIDPVRRPLLVAGDSRSDWSMLFYSGGLRLWVNRSDSTTAELAVEKKARAAAQHATKTDSPLPADAGWLEVAADALDR</sequence>
<keyword evidence="7" id="KW-0460">Magnesium</keyword>
<dbReference type="PANTHER" id="PTHR43344:SF2">
    <property type="entry name" value="PHOSPHOSERINE PHOSPHATASE"/>
    <property type="match status" value="1"/>
</dbReference>
<protein>
    <recommendedName>
        <fullName evidence="3">phosphoserine phosphatase</fullName>
        <ecNumber evidence="3">3.1.3.3</ecNumber>
    </recommendedName>
</protein>
<keyword evidence="4" id="KW-0028">Amino-acid biosynthesis</keyword>
<dbReference type="Gene3D" id="3.40.50.1000">
    <property type="entry name" value="HAD superfamily/HAD-like"/>
    <property type="match status" value="1"/>
</dbReference>
<evidence type="ECO:0000313" key="12">
    <source>
        <dbReference type="Proteomes" id="UP001302249"/>
    </source>
</evidence>
<dbReference type="EMBL" id="CP135076">
    <property type="protein sequence ID" value="WNO53761.1"/>
    <property type="molecule type" value="Genomic_DNA"/>
</dbReference>
<accession>A0ABZ0B9H4</accession>
<evidence type="ECO:0000256" key="1">
    <source>
        <dbReference type="ARBA" id="ARBA00001946"/>
    </source>
</evidence>
<comment type="catalytic activity">
    <reaction evidence="9">
        <text>O-phospho-L-serine + H2O = L-serine + phosphate</text>
        <dbReference type="Rhea" id="RHEA:21208"/>
        <dbReference type="ChEBI" id="CHEBI:15377"/>
        <dbReference type="ChEBI" id="CHEBI:33384"/>
        <dbReference type="ChEBI" id="CHEBI:43474"/>
        <dbReference type="ChEBI" id="CHEBI:57524"/>
        <dbReference type="EC" id="3.1.3.3"/>
    </reaction>
</comment>
<dbReference type="SUPFAM" id="SSF56784">
    <property type="entry name" value="HAD-like"/>
    <property type="match status" value="1"/>
</dbReference>
<evidence type="ECO:0000256" key="10">
    <source>
        <dbReference type="ARBA" id="ARBA00048523"/>
    </source>
</evidence>
<evidence type="ECO:0000256" key="5">
    <source>
        <dbReference type="ARBA" id="ARBA00022723"/>
    </source>
</evidence>
<evidence type="ECO:0000256" key="6">
    <source>
        <dbReference type="ARBA" id="ARBA00022801"/>
    </source>
</evidence>
<proteinExistence type="predicted"/>
<dbReference type="PANTHER" id="PTHR43344">
    <property type="entry name" value="PHOSPHOSERINE PHOSPHATASE"/>
    <property type="match status" value="1"/>
</dbReference>
<evidence type="ECO:0000256" key="9">
    <source>
        <dbReference type="ARBA" id="ARBA00048138"/>
    </source>
</evidence>
<comment type="pathway">
    <text evidence="2">Amino-acid biosynthesis; L-serine biosynthesis; L-serine from 3-phospho-D-glycerate: step 3/3.</text>
</comment>
<dbReference type="Gene3D" id="1.20.1440.310">
    <property type="match status" value="1"/>
</dbReference>
<organism evidence="11 12">
    <name type="scientific">Stakelama saccharophila</name>
    <dbReference type="NCBI Taxonomy" id="3075605"/>
    <lineage>
        <taxon>Bacteria</taxon>
        <taxon>Pseudomonadati</taxon>
        <taxon>Pseudomonadota</taxon>
        <taxon>Alphaproteobacteria</taxon>
        <taxon>Sphingomonadales</taxon>
        <taxon>Sphingomonadaceae</taxon>
        <taxon>Stakelama</taxon>
    </lineage>
</organism>
<comment type="cofactor">
    <cofactor evidence="1">
        <name>Mg(2+)</name>
        <dbReference type="ChEBI" id="CHEBI:18420"/>
    </cofactor>
</comment>
<dbReference type="InterPro" id="IPR050582">
    <property type="entry name" value="HAD-like_SerB"/>
</dbReference>
<comment type="catalytic activity">
    <reaction evidence="10">
        <text>O-phospho-D-serine + H2O = D-serine + phosphate</text>
        <dbReference type="Rhea" id="RHEA:24873"/>
        <dbReference type="ChEBI" id="CHEBI:15377"/>
        <dbReference type="ChEBI" id="CHEBI:35247"/>
        <dbReference type="ChEBI" id="CHEBI:43474"/>
        <dbReference type="ChEBI" id="CHEBI:58680"/>
        <dbReference type="EC" id="3.1.3.3"/>
    </reaction>
</comment>
<keyword evidence="8" id="KW-0718">Serine biosynthesis</keyword>
<dbReference type="GO" id="GO:0016787">
    <property type="term" value="F:hydrolase activity"/>
    <property type="evidence" value="ECO:0007669"/>
    <property type="project" value="UniProtKB-KW"/>
</dbReference>
<evidence type="ECO:0000256" key="2">
    <source>
        <dbReference type="ARBA" id="ARBA00005135"/>
    </source>
</evidence>
<name>A0ABZ0B9H4_9SPHN</name>
<dbReference type="InterPro" id="IPR036412">
    <property type="entry name" value="HAD-like_sf"/>
</dbReference>
<evidence type="ECO:0000256" key="8">
    <source>
        <dbReference type="ARBA" id="ARBA00023299"/>
    </source>
</evidence>
<keyword evidence="5" id="KW-0479">Metal-binding</keyword>
<dbReference type="EC" id="3.1.3.3" evidence="3"/>
<evidence type="ECO:0000256" key="4">
    <source>
        <dbReference type="ARBA" id="ARBA00022605"/>
    </source>
</evidence>
<keyword evidence="6 11" id="KW-0378">Hydrolase</keyword>
<reference evidence="11 12" key="1">
    <citation type="submission" date="2023-09" db="EMBL/GenBank/DDBJ databases">
        <authorList>
            <person name="Rey-Velasco X."/>
        </authorList>
    </citation>
    <scope>NUCLEOTIDE SEQUENCE [LARGE SCALE GENOMIC DNA]</scope>
    <source>
        <strain evidence="11 12">W311</strain>
    </source>
</reference>
<evidence type="ECO:0000313" key="11">
    <source>
        <dbReference type="EMBL" id="WNO53761.1"/>
    </source>
</evidence>
<dbReference type="RefSeq" id="WP_313915525.1">
    <property type="nucleotide sequence ID" value="NZ_CP135076.1"/>
</dbReference>
<gene>
    <name evidence="11" type="ORF">RPR59_00390</name>
</gene>
<dbReference type="InterPro" id="IPR023214">
    <property type="entry name" value="HAD_sf"/>
</dbReference>
<evidence type="ECO:0000256" key="7">
    <source>
        <dbReference type="ARBA" id="ARBA00022842"/>
    </source>
</evidence>